<evidence type="ECO:0000256" key="3">
    <source>
        <dbReference type="ARBA" id="ARBA00022692"/>
    </source>
</evidence>
<name>A0A5C7S502_THASP</name>
<organism evidence="8 9">
    <name type="scientific">Thauera aminoaromatica</name>
    <dbReference type="NCBI Taxonomy" id="164330"/>
    <lineage>
        <taxon>Bacteria</taxon>
        <taxon>Pseudomonadati</taxon>
        <taxon>Pseudomonadota</taxon>
        <taxon>Betaproteobacteria</taxon>
        <taxon>Rhodocyclales</taxon>
        <taxon>Zoogloeaceae</taxon>
        <taxon>Thauera</taxon>
    </lineage>
</organism>
<dbReference type="Proteomes" id="UP000321192">
    <property type="component" value="Unassembled WGS sequence"/>
</dbReference>
<comment type="caution">
    <text evidence="8">The sequence shown here is derived from an EMBL/GenBank/DDBJ whole genome shotgun (WGS) entry which is preliminary data.</text>
</comment>
<evidence type="ECO:0000256" key="2">
    <source>
        <dbReference type="ARBA" id="ARBA00022475"/>
    </source>
</evidence>
<evidence type="ECO:0000256" key="1">
    <source>
        <dbReference type="ARBA" id="ARBA00004236"/>
    </source>
</evidence>
<evidence type="ECO:0000259" key="7">
    <source>
        <dbReference type="Pfam" id="PF02203"/>
    </source>
</evidence>
<keyword evidence="6" id="KW-0807">Transducer</keyword>
<evidence type="ECO:0000256" key="5">
    <source>
        <dbReference type="ARBA" id="ARBA00023136"/>
    </source>
</evidence>
<dbReference type="Pfam" id="PF02203">
    <property type="entry name" value="TarH"/>
    <property type="match status" value="1"/>
</dbReference>
<evidence type="ECO:0000313" key="8">
    <source>
        <dbReference type="EMBL" id="TXH78529.1"/>
    </source>
</evidence>
<dbReference type="AlphaFoldDB" id="A0A5C7S502"/>
<reference evidence="8 9" key="1">
    <citation type="submission" date="2018-09" db="EMBL/GenBank/DDBJ databases">
        <title>Metagenome Assembled Genomes from an Advanced Water Purification Facility.</title>
        <authorList>
            <person name="Stamps B.W."/>
            <person name="Spear J.R."/>
        </authorList>
    </citation>
    <scope>NUCLEOTIDE SEQUENCE [LARGE SCALE GENOMIC DNA]</scope>
    <source>
        <strain evidence="8">Bin_27_1</strain>
    </source>
</reference>
<dbReference type="EMBL" id="SSFD01000386">
    <property type="protein sequence ID" value="TXH78529.1"/>
    <property type="molecule type" value="Genomic_DNA"/>
</dbReference>
<protein>
    <recommendedName>
        <fullName evidence="7">Chemotaxis methyl-accepting receptor Tar-related ligand-binding domain-containing protein</fullName>
    </recommendedName>
</protein>
<evidence type="ECO:0000256" key="4">
    <source>
        <dbReference type="ARBA" id="ARBA00022989"/>
    </source>
</evidence>
<keyword evidence="2" id="KW-1003">Cell membrane</keyword>
<accession>A0A5C7S502</accession>
<dbReference type="GO" id="GO:0006935">
    <property type="term" value="P:chemotaxis"/>
    <property type="evidence" value="ECO:0007669"/>
    <property type="project" value="InterPro"/>
</dbReference>
<feature type="domain" description="Chemotaxis methyl-accepting receptor Tar-related ligand-binding" evidence="7">
    <location>
        <begin position="1"/>
        <end position="49"/>
    </location>
</feature>
<gene>
    <name evidence="8" type="ORF">E6Q80_22505</name>
</gene>
<dbReference type="RefSeq" id="WP_276662525.1">
    <property type="nucleotide sequence ID" value="NZ_SSFD01000386.1"/>
</dbReference>
<evidence type="ECO:0000256" key="6">
    <source>
        <dbReference type="ARBA" id="ARBA00023224"/>
    </source>
</evidence>
<keyword evidence="4" id="KW-1133">Transmembrane helix</keyword>
<comment type="subcellular location">
    <subcellularLocation>
        <location evidence="1">Cell membrane</location>
    </subcellularLocation>
</comment>
<proteinExistence type="predicted"/>
<dbReference type="GO" id="GO:0007165">
    <property type="term" value="P:signal transduction"/>
    <property type="evidence" value="ECO:0007669"/>
    <property type="project" value="UniProtKB-KW"/>
</dbReference>
<dbReference type="GO" id="GO:0005886">
    <property type="term" value="C:plasma membrane"/>
    <property type="evidence" value="ECO:0007669"/>
    <property type="project" value="UniProtKB-SubCell"/>
</dbReference>
<evidence type="ECO:0000313" key="9">
    <source>
        <dbReference type="Proteomes" id="UP000321192"/>
    </source>
</evidence>
<sequence length="71" mass="7629">MLRHLIISTRLGLTLLLLCVALCVAGGLGIYGTIGNLDATTQIFEDETKIIIIGRITLKCSTRVCMSPRPG</sequence>
<keyword evidence="5" id="KW-0472">Membrane</keyword>
<dbReference type="InterPro" id="IPR003122">
    <property type="entry name" value="Tar_rcpt_lig-bd"/>
</dbReference>
<keyword evidence="3" id="KW-0812">Transmembrane</keyword>